<dbReference type="GO" id="GO:0016405">
    <property type="term" value="F:CoA-ligase activity"/>
    <property type="evidence" value="ECO:0007669"/>
    <property type="project" value="TreeGrafter"/>
</dbReference>
<dbReference type="EMBL" id="ATBP01000408">
    <property type="protein sequence ID" value="ETR70535.1"/>
    <property type="molecule type" value="Genomic_DNA"/>
</dbReference>
<dbReference type="PANTHER" id="PTHR24096">
    <property type="entry name" value="LONG-CHAIN-FATTY-ACID--COA LIGASE"/>
    <property type="match status" value="1"/>
</dbReference>
<comment type="similarity">
    <text evidence="1">Belongs to the ATP-dependent AMP-binding enzyme family.</text>
</comment>
<keyword evidence="2 5" id="KW-0436">Ligase</keyword>
<dbReference type="CDD" id="cd04433">
    <property type="entry name" value="AFD_class_I"/>
    <property type="match status" value="1"/>
</dbReference>
<organism evidence="5 6">
    <name type="scientific">Candidatus Magnetoglobus multicellularis str. Araruama</name>
    <dbReference type="NCBI Taxonomy" id="890399"/>
    <lineage>
        <taxon>Bacteria</taxon>
        <taxon>Pseudomonadati</taxon>
        <taxon>Thermodesulfobacteriota</taxon>
        <taxon>Desulfobacteria</taxon>
        <taxon>Desulfobacterales</taxon>
        <taxon>Desulfobacteraceae</taxon>
        <taxon>Candidatus Magnetoglobus</taxon>
    </lineage>
</organism>
<gene>
    <name evidence="5" type="ORF">OMM_03172</name>
</gene>
<evidence type="ECO:0000259" key="3">
    <source>
        <dbReference type="Pfam" id="PF00501"/>
    </source>
</evidence>
<sequence length="444" mass="49897">MKNNWFINQITQFSDQTALIWKDQNYTYREILDGIFNYLNILNENNVQPGECVAIFGDFSPNNTMLLLALIQNRNIVVPLTPSISSAMNSCLKTACVTRLFKFNNTDAYKMIETSCQKSHPLLDEFRKQNAAGLILFSSGSTGEMKAALHSFPKLLSRYKKKGRKFVSLAFLLLDHIGGINSLFYSLCNGGTIAIGTQRTAEEICQAIEKHKIDLLPTTPTFLKMLMISKAYLKYDLKSLKVITYGTEPMPQSILEALVDIFPDVSFKQTYGLTETGILSTKSENSDSLGLKLSGDMKIIDNILYIRSESMMLGYLNASAPIDSDGWYNTGDKVEILDNGYIRILGRESEIINVAGEKVFPGEIENIICMMDNIRDVTVKGKPNPLTGNIVMAIVDPIEKESDEIIEQKVRNFCEKHLPPFKVPAIVKSSEKRLYSGRFKKIRV</sequence>
<name>A0A1V1P727_9BACT</name>
<dbReference type="Proteomes" id="UP000189670">
    <property type="component" value="Unassembled WGS sequence"/>
</dbReference>
<proteinExistence type="inferred from homology"/>
<comment type="caution">
    <text evidence="5">The sequence shown here is derived from an EMBL/GenBank/DDBJ whole genome shotgun (WGS) entry which is preliminary data.</text>
</comment>
<feature type="domain" description="AMP-dependent synthetase/ligase" evidence="3">
    <location>
        <begin position="8"/>
        <end position="316"/>
    </location>
</feature>
<dbReference type="Pfam" id="PF00501">
    <property type="entry name" value="AMP-binding"/>
    <property type="match status" value="1"/>
</dbReference>
<reference evidence="6" key="1">
    <citation type="submission" date="2012-11" db="EMBL/GenBank/DDBJ databases">
        <authorList>
            <person name="Lucero-Rivera Y.E."/>
            <person name="Tovar-Ramirez D."/>
        </authorList>
    </citation>
    <scope>NUCLEOTIDE SEQUENCE [LARGE SCALE GENOMIC DNA]</scope>
    <source>
        <strain evidence="6">Araruama</strain>
    </source>
</reference>
<dbReference type="PANTHER" id="PTHR24096:SF149">
    <property type="entry name" value="AMP-BINDING DOMAIN-CONTAINING PROTEIN-RELATED"/>
    <property type="match status" value="1"/>
</dbReference>
<evidence type="ECO:0000259" key="4">
    <source>
        <dbReference type="Pfam" id="PF13193"/>
    </source>
</evidence>
<dbReference type="InterPro" id="IPR045851">
    <property type="entry name" value="AMP-bd_C_sf"/>
</dbReference>
<dbReference type="InterPro" id="IPR042099">
    <property type="entry name" value="ANL_N_sf"/>
</dbReference>
<evidence type="ECO:0000313" key="6">
    <source>
        <dbReference type="Proteomes" id="UP000189670"/>
    </source>
</evidence>
<dbReference type="PROSITE" id="PS00455">
    <property type="entry name" value="AMP_BINDING"/>
    <property type="match status" value="1"/>
</dbReference>
<dbReference type="AlphaFoldDB" id="A0A1V1P727"/>
<dbReference type="InterPro" id="IPR000873">
    <property type="entry name" value="AMP-dep_synth/lig_dom"/>
</dbReference>
<dbReference type="Gene3D" id="3.40.50.12780">
    <property type="entry name" value="N-terminal domain of ligase-like"/>
    <property type="match status" value="1"/>
</dbReference>
<dbReference type="SUPFAM" id="SSF56801">
    <property type="entry name" value="Acetyl-CoA synthetase-like"/>
    <property type="match status" value="1"/>
</dbReference>
<evidence type="ECO:0000256" key="1">
    <source>
        <dbReference type="ARBA" id="ARBA00006432"/>
    </source>
</evidence>
<feature type="domain" description="AMP-binding enzyme C-terminal" evidence="4">
    <location>
        <begin position="363"/>
        <end position="428"/>
    </location>
</feature>
<dbReference type="Gene3D" id="3.30.300.30">
    <property type="match status" value="1"/>
</dbReference>
<dbReference type="Pfam" id="PF13193">
    <property type="entry name" value="AMP-binding_C"/>
    <property type="match status" value="1"/>
</dbReference>
<dbReference type="InterPro" id="IPR025110">
    <property type="entry name" value="AMP-bd_C"/>
</dbReference>
<protein>
    <submittedName>
        <fullName evidence="5">AMP-dependent synthetase and ligase</fullName>
    </submittedName>
</protein>
<dbReference type="InterPro" id="IPR020845">
    <property type="entry name" value="AMP-binding_CS"/>
</dbReference>
<evidence type="ECO:0000313" key="5">
    <source>
        <dbReference type="EMBL" id="ETR70535.1"/>
    </source>
</evidence>
<accession>A0A1V1P727</accession>
<evidence type="ECO:0000256" key="2">
    <source>
        <dbReference type="ARBA" id="ARBA00022598"/>
    </source>
</evidence>